<organism evidence="5 6">
    <name type="scientific">Crinalium epipsammum PCC 9333</name>
    <dbReference type="NCBI Taxonomy" id="1173022"/>
    <lineage>
        <taxon>Bacteria</taxon>
        <taxon>Bacillati</taxon>
        <taxon>Cyanobacteriota</taxon>
        <taxon>Cyanophyceae</taxon>
        <taxon>Gomontiellales</taxon>
        <taxon>Gomontiellaceae</taxon>
        <taxon>Crinalium</taxon>
    </lineage>
</organism>
<accession>K9VU11</accession>
<comment type="similarity">
    <text evidence="1">Belongs to the peptidase S1C family.</text>
</comment>
<dbReference type="PRINTS" id="PR00834">
    <property type="entry name" value="PROTEASES2C"/>
</dbReference>
<dbReference type="eggNOG" id="COG0265">
    <property type="taxonomic scope" value="Bacteria"/>
</dbReference>
<dbReference type="Gene3D" id="2.40.10.10">
    <property type="entry name" value="Trypsin-like serine proteases"/>
    <property type="match status" value="2"/>
</dbReference>
<dbReference type="AlphaFoldDB" id="K9VU11"/>
<keyword evidence="2" id="KW-0645">Protease</keyword>
<dbReference type="PANTHER" id="PTHR43343:SF3">
    <property type="entry name" value="PROTEASE DO-LIKE 8, CHLOROPLASTIC"/>
    <property type="match status" value="1"/>
</dbReference>
<gene>
    <name evidence="5" type="ORF">Cri9333_0487</name>
</gene>
<dbReference type="EMBL" id="CP003620">
    <property type="protein sequence ID" value="AFZ11451.1"/>
    <property type="molecule type" value="Genomic_DNA"/>
</dbReference>
<dbReference type="InterPro" id="IPR043504">
    <property type="entry name" value="Peptidase_S1_PA_chymotrypsin"/>
</dbReference>
<protein>
    <submittedName>
        <fullName evidence="5">Peptidase S1 and S6 chymotrypsin/Hap</fullName>
    </submittedName>
</protein>
<dbReference type="Proteomes" id="UP000010472">
    <property type="component" value="Chromosome"/>
</dbReference>
<evidence type="ECO:0000256" key="3">
    <source>
        <dbReference type="ARBA" id="ARBA00022801"/>
    </source>
</evidence>
<dbReference type="InterPro" id="IPR009003">
    <property type="entry name" value="Peptidase_S1_PA"/>
</dbReference>
<evidence type="ECO:0000256" key="4">
    <source>
        <dbReference type="SAM" id="SignalP"/>
    </source>
</evidence>
<name>K9VU11_9CYAN</name>
<dbReference type="HOGENOM" id="CLU_042005_0_0_3"/>
<dbReference type="InterPro" id="IPR001940">
    <property type="entry name" value="Peptidase_S1C"/>
</dbReference>
<sequence>MITSQRLKQTSTALFATISLLSVTAMPSLINTPDARVLAQSSDEQQATRIYQRVNPAVVTIKIGNGHGSGFIVSKDGYIITNAHVVAGAPSVVTVEFFDGKQVPADVIGFAKGGLDLAVLKIARPQKLTTVALGQPNSFKVGARVYAIGTPLDEDFHNTFTQGNISRLDPKKGMIQHTASINHGNSGGPLFNSEGQVIGVNTSGILGDVEDEQGNRSGFFAPGTNINFAISLNRIQAFLKAVRQNNLSPRSTLPKEQAPLPPQEIALDGQEITGNLGEGKNRLEDGRYADIYIFQGKAGEKVTLQMKSKELNPFLVLLQVKESDSDKNSVKLAENDDQAPGNFNAQIVTTLPDDGVYMVLATTSLPQESGNYTFRAIANR</sequence>
<dbReference type="GO" id="GO:0004252">
    <property type="term" value="F:serine-type endopeptidase activity"/>
    <property type="evidence" value="ECO:0007669"/>
    <property type="project" value="InterPro"/>
</dbReference>
<evidence type="ECO:0000256" key="2">
    <source>
        <dbReference type="ARBA" id="ARBA00022670"/>
    </source>
</evidence>
<dbReference type="Pfam" id="PF13365">
    <property type="entry name" value="Trypsin_2"/>
    <property type="match status" value="1"/>
</dbReference>
<dbReference type="Gene3D" id="2.60.120.380">
    <property type="match status" value="1"/>
</dbReference>
<dbReference type="PANTHER" id="PTHR43343">
    <property type="entry name" value="PEPTIDASE S12"/>
    <property type="match status" value="1"/>
</dbReference>
<evidence type="ECO:0000256" key="1">
    <source>
        <dbReference type="ARBA" id="ARBA00010541"/>
    </source>
</evidence>
<dbReference type="SUPFAM" id="SSF50494">
    <property type="entry name" value="Trypsin-like serine proteases"/>
    <property type="match status" value="1"/>
</dbReference>
<dbReference type="RefSeq" id="WP_015201587.1">
    <property type="nucleotide sequence ID" value="NC_019753.1"/>
</dbReference>
<dbReference type="OrthoDB" id="495674at2"/>
<dbReference type="STRING" id="1173022.Cri9333_0487"/>
<dbReference type="GO" id="GO:0006508">
    <property type="term" value="P:proteolysis"/>
    <property type="evidence" value="ECO:0007669"/>
    <property type="project" value="UniProtKB-KW"/>
</dbReference>
<dbReference type="KEGG" id="cep:Cri9333_0487"/>
<keyword evidence="6" id="KW-1185">Reference proteome</keyword>
<feature type="chain" id="PRO_5003937043" evidence="4">
    <location>
        <begin position="26"/>
        <end position="380"/>
    </location>
</feature>
<reference evidence="5 6" key="1">
    <citation type="submission" date="2012-06" db="EMBL/GenBank/DDBJ databases">
        <title>Finished chromosome of genome of Crinalium epipsammum PCC 9333.</title>
        <authorList>
            <consortium name="US DOE Joint Genome Institute"/>
            <person name="Gugger M."/>
            <person name="Coursin T."/>
            <person name="Rippka R."/>
            <person name="Tandeau De Marsac N."/>
            <person name="Huntemann M."/>
            <person name="Wei C.-L."/>
            <person name="Han J."/>
            <person name="Detter J.C."/>
            <person name="Han C."/>
            <person name="Tapia R."/>
            <person name="Davenport K."/>
            <person name="Daligault H."/>
            <person name="Erkkila T."/>
            <person name="Gu W."/>
            <person name="Munk A.C.C."/>
            <person name="Teshima H."/>
            <person name="Xu Y."/>
            <person name="Chain P."/>
            <person name="Chen A."/>
            <person name="Krypides N."/>
            <person name="Mavromatis K."/>
            <person name="Markowitz V."/>
            <person name="Szeto E."/>
            <person name="Ivanova N."/>
            <person name="Mikhailova N."/>
            <person name="Ovchinnikova G."/>
            <person name="Pagani I."/>
            <person name="Pati A."/>
            <person name="Goodwin L."/>
            <person name="Peters L."/>
            <person name="Pitluck S."/>
            <person name="Woyke T."/>
            <person name="Kerfeld C."/>
        </authorList>
    </citation>
    <scope>NUCLEOTIDE SEQUENCE [LARGE SCALE GENOMIC DNA]</scope>
    <source>
        <strain evidence="5 6">PCC 9333</strain>
    </source>
</reference>
<keyword evidence="3" id="KW-0378">Hydrolase</keyword>
<feature type="signal peptide" evidence="4">
    <location>
        <begin position="1"/>
        <end position="25"/>
    </location>
</feature>
<evidence type="ECO:0000313" key="5">
    <source>
        <dbReference type="EMBL" id="AFZ11451.1"/>
    </source>
</evidence>
<dbReference type="PATRIC" id="fig|1173022.3.peg.522"/>
<keyword evidence="4" id="KW-0732">Signal</keyword>
<evidence type="ECO:0000313" key="6">
    <source>
        <dbReference type="Proteomes" id="UP000010472"/>
    </source>
</evidence>
<proteinExistence type="inferred from homology"/>
<dbReference type="InterPro" id="IPR051201">
    <property type="entry name" value="Chloro_Bact_Ser_Proteases"/>
</dbReference>